<dbReference type="PANTHER" id="PTHR30204">
    <property type="entry name" value="REDOX-CYCLING DRUG-SENSING TRANSCRIPTIONAL ACTIVATOR SOXR"/>
    <property type="match status" value="1"/>
</dbReference>
<dbReference type="AlphaFoldDB" id="A0A2T0Q9K2"/>
<gene>
    <name evidence="7" type="ORF">CLV72_102123</name>
</gene>
<evidence type="ECO:0000256" key="2">
    <source>
        <dbReference type="ARBA" id="ARBA00023015"/>
    </source>
</evidence>
<dbReference type="RefSeq" id="WP_106241921.1">
    <property type="nucleotide sequence ID" value="NZ_PVZC01000002.1"/>
</dbReference>
<evidence type="ECO:0000313" key="8">
    <source>
        <dbReference type="Proteomes" id="UP000237846"/>
    </source>
</evidence>
<keyword evidence="2" id="KW-0805">Transcription regulation</keyword>
<dbReference type="CDD" id="cd01107">
    <property type="entry name" value="HTH_BmrR"/>
    <property type="match status" value="1"/>
</dbReference>
<proteinExistence type="predicted"/>
<keyword evidence="4" id="KW-0804">Transcription</keyword>
<dbReference type="SUPFAM" id="SSF46955">
    <property type="entry name" value="Putative DNA-binding domain"/>
    <property type="match status" value="1"/>
</dbReference>
<evidence type="ECO:0000313" key="7">
    <source>
        <dbReference type="EMBL" id="PRY00492.1"/>
    </source>
</evidence>
<name>A0A2T0Q9K2_9ACTN</name>
<organism evidence="7 8">
    <name type="scientific">Allonocardiopsis opalescens</name>
    <dbReference type="NCBI Taxonomy" id="1144618"/>
    <lineage>
        <taxon>Bacteria</taxon>
        <taxon>Bacillati</taxon>
        <taxon>Actinomycetota</taxon>
        <taxon>Actinomycetes</taxon>
        <taxon>Streptosporangiales</taxon>
        <taxon>Allonocardiopsis</taxon>
    </lineage>
</organism>
<comment type="caution">
    <text evidence="7">The sequence shown here is derived from an EMBL/GenBank/DDBJ whole genome shotgun (WGS) entry which is preliminary data.</text>
</comment>
<evidence type="ECO:0000256" key="1">
    <source>
        <dbReference type="ARBA" id="ARBA00022491"/>
    </source>
</evidence>
<reference evidence="7 8" key="1">
    <citation type="submission" date="2018-03" db="EMBL/GenBank/DDBJ databases">
        <title>Genomic Encyclopedia of Archaeal and Bacterial Type Strains, Phase II (KMG-II): from individual species to whole genera.</title>
        <authorList>
            <person name="Goeker M."/>
        </authorList>
    </citation>
    <scope>NUCLEOTIDE SEQUENCE [LARGE SCALE GENOMIC DNA]</scope>
    <source>
        <strain evidence="7 8">DSM 45601</strain>
    </source>
</reference>
<evidence type="ECO:0000256" key="4">
    <source>
        <dbReference type="ARBA" id="ARBA00023163"/>
    </source>
</evidence>
<dbReference type="PRINTS" id="PR00040">
    <property type="entry name" value="HTHMERR"/>
</dbReference>
<keyword evidence="3 7" id="KW-0238">DNA-binding</keyword>
<keyword evidence="8" id="KW-1185">Reference proteome</keyword>
<dbReference type="GO" id="GO:0003700">
    <property type="term" value="F:DNA-binding transcription factor activity"/>
    <property type="evidence" value="ECO:0007669"/>
    <property type="project" value="InterPro"/>
</dbReference>
<dbReference type="InterPro" id="IPR000551">
    <property type="entry name" value="MerR-type_HTH_dom"/>
</dbReference>
<dbReference type="InterPro" id="IPR047057">
    <property type="entry name" value="MerR_fam"/>
</dbReference>
<dbReference type="Pfam" id="PF13411">
    <property type="entry name" value="MerR_1"/>
    <property type="match status" value="1"/>
</dbReference>
<dbReference type="EMBL" id="PVZC01000002">
    <property type="protein sequence ID" value="PRY00492.1"/>
    <property type="molecule type" value="Genomic_DNA"/>
</dbReference>
<feature type="domain" description="HTH merR-type" evidence="6">
    <location>
        <begin position="1"/>
        <end position="71"/>
    </location>
</feature>
<evidence type="ECO:0000256" key="3">
    <source>
        <dbReference type="ARBA" id="ARBA00023125"/>
    </source>
</evidence>
<dbReference type="PANTHER" id="PTHR30204:SF69">
    <property type="entry name" value="MERR-FAMILY TRANSCRIPTIONAL REGULATOR"/>
    <property type="match status" value="1"/>
</dbReference>
<keyword evidence="1" id="KW-0678">Repressor</keyword>
<accession>A0A2T0Q9K2</accession>
<dbReference type="Gene3D" id="1.10.1660.10">
    <property type="match status" value="1"/>
</dbReference>
<dbReference type="SMART" id="SM00422">
    <property type="entry name" value="HTH_MERR"/>
    <property type="match status" value="1"/>
</dbReference>
<sequence>MWRIGQLARMAGVSGRTLRHYDRIGLLPPAAVDSATGYRWYGAAELARLERIRGLQRLGLPLRAIAELVDAPEPQVRQALAEALAELRREIAARSAAVAAAEDHLAAQSPILPQRTTVGPRRLRVHRLRIAHPSELGTRCPAPTTLLTWLTGPPEGPFAAAAATAHGGEPLTLPARTVVRALVPPDRGVVRTGQDLFAWLGRHELAVTGPTLEDHLVDADGNGVTVLEVPVGPVAPDEPVPAHRPGHAAARRRPAAAARLPGQGERG</sequence>
<dbReference type="OrthoDB" id="7849865at2"/>
<feature type="region of interest" description="Disordered" evidence="5">
    <location>
        <begin position="236"/>
        <end position="267"/>
    </location>
</feature>
<dbReference type="GO" id="GO:0003677">
    <property type="term" value="F:DNA binding"/>
    <property type="evidence" value="ECO:0007669"/>
    <property type="project" value="UniProtKB-KW"/>
</dbReference>
<feature type="compositionally biased region" description="Basic residues" evidence="5">
    <location>
        <begin position="244"/>
        <end position="254"/>
    </location>
</feature>
<evidence type="ECO:0000259" key="6">
    <source>
        <dbReference type="PROSITE" id="PS50937"/>
    </source>
</evidence>
<protein>
    <submittedName>
        <fullName evidence="7">DNA-binding transcriptional MerR regulator</fullName>
    </submittedName>
</protein>
<dbReference type="PROSITE" id="PS00552">
    <property type="entry name" value="HTH_MERR_1"/>
    <property type="match status" value="1"/>
</dbReference>
<evidence type="ECO:0000256" key="5">
    <source>
        <dbReference type="SAM" id="MobiDB-lite"/>
    </source>
</evidence>
<dbReference type="InterPro" id="IPR009061">
    <property type="entry name" value="DNA-bd_dom_put_sf"/>
</dbReference>
<dbReference type="Proteomes" id="UP000237846">
    <property type="component" value="Unassembled WGS sequence"/>
</dbReference>
<dbReference type="PROSITE" id="PS50937">
    <property type="entry name" value="HTH_MERR_2"/>
    <property type="match status" value="1"/>
</dbReference>